<evidence type="ECO:0000313" key="8">
    <source>
        <dbReference type="EMBL" id="SNR14556.1"/>
    </source>
</evidence>
<dbReference type="OrthoDB" id="622252at2"/>
<comment type="subcellular location">
    <subcellularLocation>
        <location evidence="1">Membrane</location>
        <topology evidence="1">Multi-pass membrane protein</topology>
    </subcellularLocation>
</comment>
<dbReference type="Gene3D" id="2.60.40.10">
    <property type="entry name" value="Immunoglobulins"/>
    <property type="match status" value="3"/>
</dbReference>
<dbReference type="RefSeq" id="WP_095069615.1">
    <property type="nucleotide sequence ID" value="NZ_LT899436.1"/>
</dbReference>
<dbReference type="GO" id="GO:0005886">
    <property type="term" value="C:plasma membrane"/>
    <property type="evidence" value="ECO:0007669"/>
    <property type="project" value="TreeGrafter"/>
</dbReference>
<dbReference type="Pfam" id="PF00801">
    <property type="entry name" value="PKD"/>
    <property type="match status" value="3"/>
</dbReference>
<dbReference type="Proteomes" id="UP000215214">
    <property type="component" value="Chromosome TJEJU"/>
</dbReference>
<feature type="signal peptide" evidence="6">
    <location>
        <begin position="1"/>
        <end position="27"/>
    </location>
</feature>
<evidence type="ECO:0000313" key="9">
    <source>
        <dbReference type="Proteomes" id="UP000215214"/>
    </source>
</evidence>
<dbReference type="PROSITE" id="PS50093">
    <property type="entry name" value="PKD"/>
    <property type="match status" value="2"/>
</dbReference>
<keyword evidence="2" id="KW-0812">Transmembrane</keyword>
<evidence type="ECO:0000256" key="4">
    <source>
        <dbReference type="ARBA" id="ARBA00022989"/>
    </source>
</evidence>
<keyword evidence="6" id="KW-0732">Signal</keyword>
<reference evidence="8 9" key="1">
    <citation type="submission" date="2017-07" db="EMBL/GenBank/DDBJ databases">
        <authorList>
            <person name="Sun Z.S."/>
            <person name="Albrecht U."/>
            <person name="Echele G."/>
            <person name="Lee C.C."/>
        </authorList>
    </citation>
    <scope>NUCLEOTIDE SEQUENCE [LARGE SCALE GENOMIC DNA]</scope>
    <source>
        <strain evidence="9">type strain: KCTC 22618</strain>
    </source>
</reference>
<proteinExistence type="predicted"/>
<dbReference type="KEGG" id="tje:TJEJU_0785"/>
<protein>
    <submittedName>
        <fullName evidence="8">PKD domain containing protein</fullName>
    </submittedName>
</protein>
<evidence type="ECO:0000256" key="5">
    <source>
        <dbReference type="ARBA" id="ARBA00023136"/>
    </source>
</evidence>
<evidence type="ECO:0000256" key="1">
    <source>
        <dbReference type="ARBA" id="ARBA00004141"/>
    </source>
</evidence>
<dbReference type="InterPro" id="IPR013783">
    <property type="entry name" value="Ig-like_fold"/>
</dbReference>
<feature type="domain" description="PKD" evidence="7">
    <location>
        <begin position="62"/>
        <end position="101"/>
    </location>
</feature>
<dbReference type="SMART" id="SM00089">
    <property type="entry name" value="PKD"/>
    <property type="match status" value="3"/>
</dbReference>
<dbReference type="PROSITE" id="PS51257">
    <property type="entry name" value="PROKAR_LIPOPROTEIN"/>
    <property type="match status" value="1"/>
</dbReference>
<dbReference type="AlphaFoldDB" id="A0A238U6C9"/>
<feature type="chain" id="PRO_5012873134" evidence="6">
    <location>
        <begin position="28"/>
        <end position="456"/>
    </location>
</feature>
<name>A0A238U6C9_9FLAO</name>
<keyword evidence="5" id="KW-0472">Membrane</keyword>
<dbReference type="SUPFAM" id="SSF49299">
    <property type="entry name" value="PKD domain"/>
    <property type="match status" value="3"/>
</dbReference>
<dbReference type="InterPro" id="IPR000601">
    <property type="entry name" value="PKD_dom"/>
</dbReference>
<organism evidence="8 9">
    <name type="scientific">Tenacibaculum jejuense</name>
    <dbReference type="NCBI Taxonomy" id="584609"/>
    <lineage>
        <taxon>Bacteria</taxon>
        <taxon>Pseudomonadati</taxon>
        <taxon>Bacteroidota</taxon>
        <taxon>Flavobacteriia</taxon>
        <taxon>Flavobacteriales</taxon>
        <taxon>Flavobacteriaceae</taxon>
        <taxon>Tenacibaculum</taxon>
    </lineage>
</organism>
<accession>A0A238U6C9</accession>
<keyword evidence="4" id="KW-1133">Transmembrane helix</keyword>
<dbReference type="CDD" id="cd00146">
    <property type="entry name" value="PKD"/>
    <property type="match status" value="3"/>
</dbReference>
<dbReference type="PANTHER" id="PTHR46730:SF1">
    <property type="entry name" value="PLAT DOMAIN-CONTAINING PROTEIN"/>
    <property type="match status" value="1"/>
</dbReference>
<sequence>MKTTSLKLKFSVFILLSILLVSCYKETAITVNSSFDVSYVNGDKSVPVAIKVSNKTEGADQFEWTFEGGNITASSERNPQTIIYNEPGTYTITLKATNVDGEEDIFEKQIAVLEAIDINFSTNIIENNFSPVTVEINNQTIGDNLTYEWTFERGLPNSSSERNPQNIVFREVGEHTIQVKVSNGFETVEKTKTIEVLPELKVDFDWELDRFDDDAQAPVNITLNNKSTSALTYSWTFTGGIPATSTEENPKVLFSSPGTHAIKLEASNGKETKTETKLITVIPNTNLRTFENIELGINIAHNTNTKGAFFSSELRKTLKANEVTAENGSKIDIAFLGLNSSFSFNKFISPTEVATNGFVAIPNATETKIINSLENCNCGINFSESQFDTMVNDQPLQNLTITTTSQGSLHFDATTIPRIVLFQTEDGRKGAIKIKEFVANGNDSYMVCDIKIQKLP</sequence>
<evidence type="ECO:0000256" key="6">
    <source>
        <dbReference type="SAM" id="SignalP"/>
    </source>
</evidence>
<dbReference type="PANTHER" id="PTHR46730">
    <property type="entry name" value="POLYCYSTIN-1"/>
    <property type="match status" value="1"/>
</dbReference>
<keyword evidence="9" id="KW-1185">Reference proteome</keyword>
<feature type="domain" description="PKD" evidence="7">
    <location>
        <begin position="227"/>
        <end position="281"/>
    </location>
</feature>
<evidence type="ECO:0000256" key="3">
    <source>
        <dbReference type="ARBA" id="ARBA00022737"/>
    </source>
</evidence>
<gene>
    <name evidence="8" type="ORF">TJEJU_0785</name>
</gene>
<evidence type="ECO:0000256" key="2">
    <source>
        <dbReference type="ARBA" id="ARBA00022692"/>
    </source>
</evidence>
<dbReference type="InterPro" id="IPR022409">
    <property type="entry name" value="PKD/Chitinase_dom"/>
</dbReference>
<dbReference type="GO" id="GO:0005261">
    <property type="term" value="F:monoatomic cation channel activity"/>
    <property type="evidence" value="ECO:0007669"/>
    <property type="project" value="TreeGrafter"/>
</dbReference>
<keyword evidence="3" id="KW-0677">Repeat</keyword>
<dbReference type="InterPro" id="IPR035986">
    <property type="entry name" value="PKD_dom_sf"/>
</dbReference>
<dbReference type="GO" id="GO:0006816">
    <property type="term" value="P:calcium ion transport"/>
    <property type="evidence" value="ECO:0007669"/>
    <property type="project" value="TreeGrafter"/>
</dbReference>
<dbReference type="EMBL" id="LT899436">
    <property type="protein sequence ID" value="SNR14556.1"/>
    <property type="molecule type" value="Genomic_DNA"/>
</dbReference>
<evidence type="ECO:0000259" key="7">
    <source>
        <dbReference type="PROSITE" id="PS50093"/>
    </source>
</evidence>